<dbReference type="EMBL" id="GBRH01248281">
    <property type="protein sequence ID" value="JAD49614.1"/>
    <property type="molecule type" value="Transcribed_RNA"/>
</dbReference>
<name>A0A0A9ADC9_ARUDO</name>
<evidence type="ECO:0000313" key="2">
    <source>
        <dbReference type="EMBL" id="JAD49614.1"/>
    </source>
</evidence>
<accession>A0A0A9ADC9</accession>
<feature type="region of interest" description="Disordered" evidence="1">
    <location>
        <begin position="1"/>
        <end position="91"/>
    </location>
</feature>
<sequence>MHLPRHLGATSRMSAAVCSSTPRTWASSFFEDQQHSPHAGSPLPSKRARSEPGSRGQSAERRSRRFIPRRKGIPRPWAQPSNPPVEELAGR</sequence>
<feature type="compositionally biased region" description="Basic residues" evidence="1">
    <location>
        <begin position="62"/>
        <end position="73"/>
    </location>
</feature>
<evidence type="ECO:0000256" key="1">
    <source>
        <dbReference type="SAM" id="MobiDB-lite"/>
    </source>
</evidence>
<proteinExistence type="predicted"/>
<reference evidence="2" key="1">
    <citation type="submission" date="2014-09" db="EMBL/GenBank/DDBJ databases">
        <authorList>
            <person name="Magalhaes I.L.F."/>
            <person name="Oliveira U."/>
            <person name="Santos F.R."/>
            <person name="Vidigal T.H.D.A."/>
            <person name="Brescovit A.D."/>
            <person name="Santos A.J."/>
        </authorList>
    </citation>
    <scope>NUCLEOTIDE SEQUENCE</scope>
    <source>
        <tissue evidence="2">Shoot tissue taken approximately 20 cm above the soil surface</tissue>
    </source>
</reference>
<feature type="compositionally biased region" description="Polar residues" evidence="1">
    <location>
        <begin position="11"/>
        <end position="31"/>
    </location>
</feature>
<protein>
    <submittedName>
        <fullName evidence="2">Uncharacterized protein</fullName>
    </submittedName>
</protein>
<organism evidence="2">
    <name type="scientific">Arundo donax</name>
    <name type="common">Giant reed</name>
    <name type="synonym">Donax arundinaceus</name>
    <dbReference type="NCBI Taxonomy" id="35708"/>
    <lineage>
        <taxon>Eukaryota</taxon>
        <taxon>Viridiplantae</taxon>
        <taxon>Streptophyta</taxon>
        <taxon>Embryophyta</taxon>
        <taxon>Tracheophyta</taxon>
        <taxon>Spermatophyta</taxon>
        <taxon>Magnoliopsida</taxon>
        <taxon>Liliopsida</taxon>
        <taxon>Poales</taxon>
        <taxon>Poaceae</taxon>
        <taxon>PACMAD clade</taxon>
        <taxon>Arundinoideae</taxon>
        <taxon>Arundineae</taxon>
        <taxon>Arundo</taxon>
    </lineage>
</organism>
<dbReference type="AlphaFoldDB" id="A0A0A9ADC9"/>
<reference evidence="2" key="2">
    <citation type="journal article" date="2015" name="Data Brief">
        <title>Shoot transcriptome of the giant reed, Arundo donax.</title>
        <authorList>
            <person name="Barrero R.A."/>
            <person name="Guerrero F.D."/>
            <person name="Moolhuijzen P."/>
            <person name="Goolsby J.A."/>
            <person name="Tidwell J."/>
            <person name="Bellgard S.E."/>
            <person name="Bellgard M.I."/>
        </authorList>
    </citation>
    <scope>NUCLEOTIDE SEQUENCE</scope>
    <source>
        <tissue evidence="2">Shoot tissue taken approximately 20 cm above the soil surface</tissue>
    </source>
</reference>